<keyword evidence="1" id="KW-1133">Transmembrane helix</keyword>
<dbReference type="STRING" id="1210089.GCA_001613165_02707"/>
<accession>A0A370GNZ9</accession>
<keyword evidence="1" id="KW-0472">Membrane</keyword>
<sequence length="51" mass="5545">MSNTTAGLAIAIGIPLLVLITAIVWPQRVLKDKTVQAISRRIKEEDGETGR</sequence>
<feature type="transmembrane region" description="Helical" evidence="1">
    <location>
        <begin position="6"/>
        <end position="25"/>
    </location>
</feature>
<protein>
    <submittedName>
        <fullName evidence="2">Uncharacterized protein</fullName>
    </submittedName>
</protein>
<dbReference type="RefSeq" id="WP_157123899.1">
    <property type="nucleotide sequence ID" value="NZ_QQAZ01000014.1"/>
</dbReference>
<organism evidence="2 3">
    <name type="scientific">Nocardia mexicana</name>
    <dbReference type="NCBI Taxonomy" id="279262"/>
    <lineage>
        <taxon>Bacteria</taxon>
        <taxon>Bacillati</taxon>
        <taxon>Actinomycetota</taxon>
        <taxon>Actinomycetes</taxon>
        <taxon>Mycobacteriales</taxon>
        <taxon>Nocardiaceae</taxon>
        <taxon>Nocardia</taxon>
    </lineage>
</organism>
<evidence type="ECO:0000313" key="3">
    <source>
        <dbReference type="Proteomes" id="UP000255355"/>
    </source>
</evidence>
<name>A0A370GNZ9_9NOCA</name>
<keyword evidence="1" id="KW-0812">Transmembrane</keyword>
<gene>
    <name evidence="2" type="ORF">DFR68_11417</name>
</gene>
<reference evidence="2 3" key="1">
    <citation type="submission" date="2018-07" db="EMBL/GenBank/DDBJ databases">
        <title>Genomic Encyclopedia of Type Strains, Phase IV (KMG-IV): sequencing the most valuable type-strain genomes for metagenomic binning, comparative biology and taxonomic classification.</title>
        <authorList>
            <person name="Goeker M."/>
        </authorList>
    </citation>
    <scope>NUCLEOTIDE SEQUENCE [LARGE SCALE GENOMIC DNA]</scope>
    <source>
        <strain evidence="2 3">DSM 44952</strain>
    </source>
</reference>
<evidence type="ECO:0000256" key="1">
    <source>
        <dbReference type="SAM" id="Phobius"/>
    </source>
</evidence>
<evidence type="ECO:0000313" key="2">
    <source>
        <dbReference type="EMBL" id="RDI44996.1"/>
    </source>
</evidence>
<proteinExistence type="predicted"/>
<keyword evidence="3" id="KW-1185">Reference proteome</keyword>
<dbReference type="Proteomes" id="UP000255355">
    <property type="component" value="Unassembled WGS sequence"/>
</dbReference>
<dbReference type="AlphaFoldDB" id="A0A370GNZ9"/>
<dbReference type="EMBL" id="QQAZ01000014">
    <property type="protein sequence ID" value="RDI44996.1"/>
    <property type="molecule type" value="Genomic_DNA"/>
</dbReference>
<comment type="caution">
    <text evidence="2">The sequence shown here is derived from an EMBL/GenBank/DDBJ whole genome shotgun (WGS) entry which is preliminary data.</text>
</comment>